<dbReference type="EMBL" id="CALLCH030000015">
    <property type="protein sequence ID" value="CAI4217063.1"/>
    <property type="molecule type" value="Genomic_DNA"/>
</dbReference>
<reference evidence="7" key="1">
    <citation type="submission" date="2022-11" db="EMBL/GenBank/DDBJ databases">
        <authorList>
            <person name="Scott C."/>
            <person name="Bruce N."/>
        </authorList>
    </citation>
    <scope>NUCLEOTIDE SEQUENCE</scope>
</reference>
<proteinExistence type="inferred from homology"/>
<dbReference type="OrthoDB" id="28455at2759"/>
<feature type="compositionally biased region" description="Basic and acidic residues" evidence="6">
    <location>
        <begin position="56"/>
        <end position="83"/>
    </location>
</feature>
<dbReference type="GO" id="GO:0042254">
    <property type="term" value="P:ribosome biogenesis"/>
    <property type="evidence" value="ECO:0007669"/>
    <property type="project" value="UniProtKB-KW"/>
</dbReference>
<feature type="compositionally biased region" description="Basic residues" evidence="6">
    <location>
        <begin position="84"/>
        <end position="101"/>
    </location>
</feature>
<comment type="subcellular location">
    <subcellularLocation>
        <location evidence="1 5">Nucleus</location>
    </subcellularLocation>
</comment>
<dbReference type="Proteomes" id="UP000838763">
    <property type="component" value="Unassembled WGS sequence"/>
</dbReference>
<comment type="similarity">
    <text evidence="2 5">Belongs to the RRS1 family.</text>
</comment>
<dbReference type="InterPro" id="IPR007023">
    <property type="entry name" value="Ribosom_reg"/>
</dbReference>
<gene>
    <name evidence="7" type="ORF">PPNO1_LOCUS6705</name>
</gene>
<protein>
    <recommendedName>
        <fullName evidence="5">Ribosome biogenesis regulatory protein</fullName>
    </recommendedName>
</protein>
<evidence type="ECO:0000256" key="2">
    <source>
        <dbReference type="ARBA" id="ARBA00010077"/>
    </source>
</evidence>
<evidence type="ECO:0000313" key="8">
    <source>
        <dbReference type="Proteomes" id="UP000838763"/>
    </source>
</evidence>
<evidence type="ECO:0000256" key="6">
    <source>
        <dbReference type="SAM" id="MobiDB-lite"/>
    </source>
</evidence>
<comment type="caution">
    <text evidence="7">The sequence shown here is derived from an EMBL/GenBank/DDBJ whole genome shotgun (WGS) entry which is preliminary data.</text>
</comment>
<evidence type="ECO:0000256" key="3">
    <source>
        <dbReference type="ARBA" id="ARBA00022517"/>
    </source>
</evidence>
<evidence type="ECO:0000256" key="5">
    <source>
        <dbReference type="RuleBase" id="RU364132"/>
    </source>
</evidence>
<evidence type="ECO:0000256" key="1">
    <source>
        <dbReference type="ARBA" id="ARBA00004123"/>
    </source>
</evidence>
<dbReference type="AlphaFoldDB" id="A0A9P1MDS5"/>
<accession>A0A9P1MDS5</accession>
<keyword evidence="4 5" id="KW-0539">Nucleus</keyword>
<name>A0A9P1MDS5_9PEZI</name>
<dbReference type="GO" id="GO:0005634">
    <property type="term" value="C:nucleus"/>
    <property type="evidence" value="ECO:0007669"/>
    <property type="project" value="UniProtKB-SubCell"/>
</dbReference>
<feature type="compositionally biased region" description="Basic and acidic residues" evidence="6">
    <location>
        <begin position="19"/>
        <end position="28"/>
    </location>
</feature>
<evidence type="ECO:0000256" key="4">
    <source>
        <dbReference type="ARBA" id="ARBA00023242"/>
    </source>
</evidence>
<feature type="non-terminal residue" evidence="7">
    <location>
        <position position="1"/>
    </location>
</feature>
<evidence type="ECO:0000313" key="7">
    <source>
        <dbReference type="EMBL" id="CAI4217063.1"/>
    </source>
</evidence>
<feature type="region of interest" description="Disordered" evidence="6">
    <location>
        <begin position="1"/>
        <end position="30"/>
    </location>
</feature>
<sequence length="101" mass="11986">PKAMTKWQKFAAKKGIAPKTREQRRNLAYDEQEGAWRPKWGLGGINKKGEDHPIVEVDMDKEMQGKDTNPRAEGRKERMERVKRNERKMRKNMRHKDGKKK</sequence>
<dbReference type="Pfam" id="PF04939">
    <property type="entry name" value="RRS1"/>
    <property type="match status" value="1"/>
</dbReference>
<keyword evidence="8" id="KW-1185">Reference proteome</keyword>
<organism evidence="7 8">
    <name type="scientific">Parascedosporium putredinis</name>
    <dbReference type="NCBI Taxonomy" id="1442378"/>
    <lineage>
        <taxon>Eukaryota</taxon>
        <taxon>Fungi</taxon>
        <taxon>Dikarya</taxon>
        <taxon>Ascomycota</taxon>
        <taxon>Pezizomycotina</taxon>
        <taxon>Sordariomycetes</taxon>
        <taxon>Hypocreomycetidae</taxon>
        <taxon>Microascales</taxon>
        <taxon>Microascaceae</taxon>
        <taxon>Parascedosporium</taxon>
    </lineage>
</organism>
<comment type="function">
    <text evidence="5">Involved in ribosomal large subunit assembly.</text>
</comment>
<feature type="region of interest" description="Disordered" evidence="6">
    <location>
        <begin position="56"/>
        <end position="101"/>
    </location>
</feature>
<keyword evidence="3 5" id="KW-0690">Ribosome biogenesis</keyword>